<dbReference type="AlphaFoldDB" id="A0A9X1FNF2"/>
<evidence type="ECO:0000259" key="2">
    <source>
        <dbReference type="Pfam" id="PF13439"/>
    </source>
</evidence>
<dbReference type="RefSeq" id="WP_219052133.1">
    <property type="nucleotide sequence ID" value="NZ_JAHWDP010000002.1"/>
</dbReference>
<evidence type="ECO:0000259" key="1">
    <source>
        <dbReference type="Pfam" id="PF00534"/>
    </source>
</evidence>
<sequence length="371" mass="41509">MRHIGLFSPNQNPYSETFVQAHKQGLKDKVYYYYGSGFGTKLEGHPPIASSFKKYKLKLLAKLLNKPLSFVKQTLIKDSLKKHQISVVLVEYGIHAHAILPIIKMAKLPMVVHFHGFDASVPEAIERCNHYKEVFEYASSVIVVSTVMKQMLIELGCPAEKIIYTPCGPRPEFGAVRPLFSTKQFIAIGRFVDKKAPYYTLLAFKRVVDKYPNAKLKMAGDGPLINTCENLVRHLKLESNVQFLGVISSEDFKTHLSQSIAFVQHSVRASNGDMEGTPVSVMEAGLAGLPVISTNHAGIPDVILHNETGLLSEEHDVERMGEYMLQLLDNPTLAKKLGDNNRKRIKDHFSLDKHIGLVQKAIDEAMLMKSP</sequence>
<proteinExistence type="predicted"/>
<evidence type="ECO:0000313" key="3">
    <source>
        <dbReference type="EMBL" id="MBW2937719.1"/>
    </source>
</evidence>
<comment type="caution">
    <text evidence="3">The sequence shown here is derived from an EMBL/GenBank/DDBJ whole genome shotgun (WGS) entry which is preliminary data.</text>
</comment>
<dbReference type="GO" id="GO:0016757">
    <property type="term" value="F:glycosyltransferase activity"/>
    <property type="evidence" value="ECO:0007669"/>
    <property type="project" value="UniProtKB-KW"/>
</dbReference>
<dbReference type="InterPro" id="IPR028098">
    <property type="entry name" value="Glyco_trans_4-like_N"/>
</dbReference>
<feature type="domain" description="Glycosyl transferase family 1" evidence="1">
    <location>
        <begin position="183"/>
        <end position="344"/>
    </location>
</feature>
<dbReference type="InterPro" id="IPR001296">
    <property type="entry name" value="Glyco_trans_1"/>
</dbReference>
<evidence type="ECO:0000313" key="4">
    <source>
        <dbReference type="Proteomes" id="UP001138686"/>
    </source>
</evidence>
<reference evidence="3" key="1">
    <citation type="submission" date="2021-07" db="EMBL/GenBank/DDBJ databases">
        <title>Aureisphaera sp. CAU 1614 isolated from sea sediment.</title>
        <authorList>
            <person name="Kim W."/>
        </authorList>
    </citation>
    <scope>NUCLEOTIDE SEQUENCE</scope>
    <source>
        <strain evidence="3">CAU 1614</strain>
    </source>
</reference>
<accession>A0A9X1FNF2</accession>
<dbReference type="Pfam" id="PF00534">
    <property type="entry name" value="Glycos_transf_1"/>
    <property type="match status" value="1"/>
</dbReference>
<dbReference type="Pfam" id="PF13439">
    <property type="entry name" value="Glyco_transf_4"/>
    <property type="match status" value="1"/>
</dbReference>
<protein>
    <submittedName>
        <fullName evidence="3">Glycosyltransferase</fullName>
        <ecNumber evidence="3">2.4.-.-</ecNumber>
    </submittedName>
</protein>
<dbReference type="Proteomes" id="UP001138686">
    <property type="component" value="Unassembled WGS sequence"/>
</dbReference>
<keyword evidence="3" id="KW-0808">Transferase</keyword>
<dbReference type="PANTHER" id="PTHR12526">
    <property type="entry name" value="GLYCOSYLTRANSFERASE"/>
    <property type="match status" value="1"/>
</dbReference>
<name>A0A9X1FNF2_9FLAO</name>
<organism evidence="3 4">
    <name type="scientific">Halomarinibacterium sedimenti</name>
    <dbReference type="NCBI Taxonomy" id="2857106"/>
    <lineage>
        <taxon>Bacteria</taxon>
        <taxon>Pseudomonadati</taxon>
        <taxon>Bacteroidota</taxon>
        <taxon>Flavobacteriia</taxon>
        <taxon>Flavobacteriales</taxon>
        <taxon>Flavobacteriaceae</taxon>
        <taxon>Halomarinibacterium</taxon>
    </lineage>
</organism>
<dbReference type="EC" id="2.4.-.-" evidence="3"/>
<gene>
    <name evidence="3" type="ORF">KXJ69_06345</name>
</gene>
<dbReference type="PANTHER" id="PTHR12526:SF630">
    <property type="entry name" value="GLYCOSYLTRANSFERASE"/>
    <property type="match status" value="1"/>
</dbReference>
<keyword evidence="4" id="KW-1185">Reference proteome</keyword>
<feature type="domain" description="Glycosyltransferase subfamily 4-like N-terminal" evidence="2">
    <location>
        <begin position="67"/>
        <end position="168"/>
    </location>
</feature>
<keyword evidence="3" id="KW-0328">Glycosyltransferase</keyword>
<dbReference type="EMBL" id="JAHWDP010000002">
    <property type="protein sequence ID" value="MBW2937719.1"/>
    <property type="molecule type" value="Genomic_DNA"/>
</dbReference>